<dbReference type="Gene3D" id="6.10.140.2220">
    <property type="match status" value="1"/>
</dbReference>
<evidence type="ECO:0000256" key="1">
    <source>
        <dbReference type="ARBA" id="ARBA00022723"/>
    </source>
</evidence>
<accession>A0AAE0ENP4</accession>
<keyword evidence="3" id="KW-0862">Zinc</keyword>
<dbReference type="InterPro" id="IPR002893">
    <property type="entry name" value="Znf_MYND"/>
</dbReference>
<evidence type="ECO:0000256" key="3">
    <source>
        <dbReference type="ARBA" id="ARBA00022833"/>
    </source>
</evidence>
<evidence type="ECO:0000256" key="4">
    <source>
        <dbReference type="PROSITE-ProRule" id="PRU00134"/>
    </source>
</evidence>
<dbReference type="EMBL" id="LGRX02035483">
    <property type="protein sequence ID" value="KAK3234639.1"/>
    <property type="molecule type" value="Genomic_DNA"/>
</dbReference>
<name>A0AAE0ENP4_9CHLO</name>
<gene>
    <name evidence="6" type="ORF">CYMTET_55189</name>
</gene>
<feature type="domain" description="MYND-type" evidence="5">
    <location>
        <begin position="340"/>
        <end position="380"/>
    </location>
</feature>
<evidence type="ECO:0000313" key="7">
    <source>
        <dbReference type="Proteomes" id="UP001190700"/>
    </source>
</evidence>
<keyword evidence="2 4" id="KW-0863">Zinc-finger</keyword>
<evidence type="ECO:0000313" key="6">
    <source>
        <dbReference type="EMBL" id="KAK3234639.1"/>
    </source>
</evidence>
<dbReference type="PROSITE" id="PS50865">
    <property type="entry name" value="ZF_MYND_2"/>
    <property type="match status" value="1"/>
</dbReference>
<organism evidence="6 7">
    <name type="scientific">Cymbomonas tetramitiformis</name>
    <dbReference type="NCBI Taxonomy" id="36881"/>
    <lineage>
        <taxon>Eukaryota</taxon>
        <taxon>Viridiplantae</taxon>
        <taxon>Chlorophyta</taxon>
        <taxon>Pyramimonadophyceae</taxon>
        <taxon>Pyramimonadales</taxon>
        <taxon>Pyramimonadaceae</taxon>
        <taxon>Cymbomonas</taxon>
    </lineage>
</organism>
<protein>
    <recommendedName>
        <fullName evidence="5">MYND-type domain-containing protein</fullName>
    </recommendedName>
</protein>
<evidence type="ECO:0000259" key="5">
    <source>
        <dbReference type="PROSITE" id="PS50865"/>
    </source>
</evidence>
<comment type="caution">
    <text evidence="6">The sequence shown here is derived from an EMBL/GenBank/DDBJ whole genome shotgun (WGS) entry which is preliminary data.</text>
</comment>
<keyword evidence="1" id="KW-0479">Metal-binding</keyword>
<dbReference type="SUPFAM" id="SSF144232">
    <property type="entry name" value="HIT/MYND zinc finger-like"/>
    <property type="match status" value="1"/>
</dbReference>
<keyword evidence="7" id="KW-1185">Reference proteome</keyword>
<dbReference type="Proteomes" id="UP001190700">
    <property type="component" value="Unassembled WGS sequence"/>
</dbReference>
<evidence type="ECO:0000256" key="2">
    <source>
        <dbReference type="ARBA" id="ARBA00022771"/>
    </source>
</evidence>
<dbReference type="Pfam" id="PF01753">
    <property type="entry name" value="zf-MYND"/>
    <property type="match status" value="1"/>
</dbReference>
<dbReference type="GO" id="GO:0008270">
    <property type="term" value="F:zinc ion binding"/>
    <property type="evidence" value="ECO:0007669"/>
    <property type="project" value="UniProtKB-KW"/>
</dbReference>
<proteinExistence type="predicted"/>
<dbReference type="AlphaFoldDB" id="A0AAE0ENP4"/>
<sequence length="392" mass="45245">MAARRYHKIQACVQSDWRHCKHADLVDEDRALSHELGDVIGQICMYWTVSSASVCIERFDASVRNFLSTFIHGGMVKQTTFESTCKKCVSKEIDQSEVLTHLDANRFTLRKVLFSEKQLSAKIFQVICKTYKTQRSLKKTAHKISSVITQDAQRYIDCTSREIMQTTLDILTPKWWEIFNEFVDELEQGRSCAWDLQFRRDVLERKLRQIDTVLFWSCKEAIDLVVGTILSCGDPDCKDPAEYWNACVEGIISSAFAFIRDKVCRSASWVVCNEMSGVNCRVRCVDERKRAIADYIESRPLDNIPTESAILRRAVAVVTAQVFRGDLDISSAKRLYIRRCNHCDGKEQTYGVFLSCIRCNTPYCSAECQYKDWNDHKHRCAPYFVMNWSSDI</sequence>
<reference evidence="6 7" key="1">
    <citation type="journal article" date="2015" name="Genome Biol. Evol.">
        <title>Comparative Genomics of a Bacterivorous Green Alga Reveals Evolutionary Causalities and Consequences of Phago-Mixotrophic Mode of Nutrition.</title>
        <authorList>
            <person name="Burns J.A."/>
            <person name="Paasch A."/>
            <person name="Narechania A."/>
            <person name="Kim E."/>
        </authorList>
    </citation>
    <scope>NUCLEOTIDE SEQUENCE [LARGE SCALE GENOMIC DNA]</scope>
    <source>
        <strain evidence="6 7">PLY_AMNH</strain>
    </source>
</reference>